<keyword evidence="1" id="KW-0472">Membrane</keyword>
<dbReference type="AlphaFoldDB" id="A0A645EF95"/>
<evidence type="ECO:0000256" key="1">
    <source>
        <dbReference type="SAM" id="Phobius"/>
    </source>
</evidence>
<organism evidence="2">
    <name type="scientific">bioreactor metagenome</name>
    <dbReference type="NCBI Taxonomy" id="1076179"/>
    <lineage>
        <taxon>unclassified sequences</taxon>
        <taxon>metagenomes</taxon>
        <taxon>ecological metagenomes</taxon>
    </lineage>
</organism>
<dbReference type="EMBL" id="VSSQ01046012">
    <property type="protein sequence ID" value="MPM99961.1"/>
    <property type="molecule type" value="Genomic_DNA"/>
</dbReference>
<sequence length="57" mass="6035">MRLNPPKKFTFWSSLVIFVIGIVAAFGVIPFVPGPVGAIAAIVGYGLLFLGNLLKGF</sequence>
<reference evidence="2" key="1">
    <citation type="submission" date="2019-08" db="EMBL/GenBank/DDBJ databases">
        <authorList>
            <person name="Kucharzyk K."/>
            <person name="Murdoch R.W."/>
            <person name="Higgins S."/>
            <person name="Loffler F."/>
        </authorList>
    </citation>
    <scope>NUCLEOTIDE SEQUENCE</scope>
</reference>
<proteinExistence type="predicted"/>
<protein>
    <submittedName>
        <fullName evidence="2">Uncharacterized protein</fullName>
    </submittedName>
</protein>
<comment type="caution">
    <text evidence="2">The sequence shown here is derived from an EMBL/GenBank/DDBJ whole genome shotgun (WGS) entry which is preliminary data.</text>
</comment>
<feature type="transmembrane region" description="Helical" evidence="1">
    <location>
        <begin position="35"/>
        <end position="54"/>
    </location>
</feature>
<feature type="transmembrane region" description="Helical" evidence="1">
    <location>
        <begin position="9"/>
        <end position="29"/>
    </location>
</feature>
<keyword evidence="1" id="KW-0812">Transmembrane</keyword>
<name>A0A645EF95_9ZZZZ</name>
<evidence type="ECO:0000313" key="2">
    <source>
        <dbReference type="EMBL" id="MPM99961.1"/>
    </source>
</evidence>
<gene>
    <name evidence="2" type="ORF">SDC9_147156</name>
</gene>
<keyword evidence="1" id="KW-1133">Transmembrane helix</keyword>
<accession>A0A645EF95</accession>